<proteinExistence type="inferred from homology"/>
<dbReference type="SUPFAM" id="SSF55811">
    <property type="entry name" value="Nudix"/>
    <property type="match status" value="1"/>
</dbReference>
<comment type="cofactor">
    <cofactor evidence="1">
        <name>Mg(2+)</name>
        <dbReference type="ChEBI" id="CHEBI:18420"/>
    </cofactor>
</comment>
<dbReference type="OrthoDB" id="3532303at2"/>
<keyword evidence="5" id="KW-0460">Magnesium</keyword>
<evidence type="ECO:0000256" key="5">
    <source>
        <dbReference type="ARBA" id="ARBA00022842"/>
    </source>
</evidence>
<dbReference type="Proteomes" id="UP000228740">
    <property type="component" value="Unassembled WGS sequence"/>
</dbReference>
<dbReference type="PANTHER" id="PTHR43758:SF2">
    <property type="entry name" value="OXIDIZED PURINE NUCLEOSIDE TRIPHOSPHATE HYDROLASE"/>
    <property type="match status" value="1"/>
</dbReference>
<accession>A0A2M9C993</accession>
<dbReference type="GO" id="GO:0046872">
    <property type="term" value="F:metal ion binding"/>
    <property type="evidence" value="ECO:0007669"/>
    <property type="project" value="UniProtKB-KW"/>
</dbReference>
<evidence type="ECO:0000313" key="7">
    <source>
        <dbReference type="EMBL" id="PJJ67418.1"/>
    </source>
</evidence>
<dbReference type="InterPro" id="IPR015797">
    <property type="entry name" value="NUDIX_hydrolase-like_dom_sf"/>
</dbReference>
<dbReference type="Gene3D" id="3.90.79.10">
    <property type="entry name" value="Nucleoside Triphosphate Pyrophosphohydrolase"/>
    <property type="match status" value="1"/>
</dbReference>
<comment type="caution">
    <text evidence="7">The sequence shown here is derived from an EMBL/GenBank/DDBJ whole genome shotgun (WGS) entry which is preliminary data.</text>
</comment>
<gene>
    <name evidence="7" type="ORF">CLV73_1430</name>
</gene>
<name>A0A2M9C993_9FLAO</name>
<keyword evidence="4" id="KW-0378">Hydrolase</keyword>
<dbReference type="RefSeq" id="WP_100376131.1">
    <property type="nucleotide sequence ID" value="NZ_PGFD01000001.1"/>
</dbReference>
<dbReference type="PROSITE" id="PS00893">
    <property type="entry name" value="NUDIX_BOX"/>
    <property type="match status" value="1"/>
</dbReference>
<dbReference type="InterPro" id="IPR000086">
    <property type="entry name" value="NUDIX_hydrolase_dom"/>
</dbReference>
<dbReference type="CDD" id="cd04690">
    <property type="entry name" value="NUDIX_Hydrolase"/>
    <property type="match status" value="1"/>
</dbReference>
<dbReference type="AlphaFoldDB" id="A0A2M9C993"/>
<evidence type="ECO:0000256" key="4">
    <source>
        <dbReference type="ARBA" id="ARBA00022801"/>
    </source>
</evidence>
<dbReference type="EMBL" id="PGFD01000001">
    <property type="protein sequence ID" value="PJJ67418.1"/>
    <property type="molecule type" value="Genomic_DNA"/>
</dbReference>
<reference evidence="7 8" key="1">
    <citation type="submission" date="2017-11" db="EMBL/GenBank/DDBJ databases">
        <title>Genomic Encyclopedia of Archaeal and Bacterial Type Strains, Phase II (KMG-II): From Individual Species to Whole Genera.</title>
        <authorList>
            <person name="Goeker M."/>
        </authorList>
    </citation>
    <scope>NUCLEOTIDE SEQUENCE [LARGE SCALE GENOMIC DNA]</scope>
    <source>
        <strain evidence="7 8">DSM 27617</strain>
    </source>
</reference>
<evidence type="ECO:0000313" key="8">
    <source>
        <dbReference type="Proteomes" id="UP000228740"/>
    </source>
</evidence>
<sequence>MENKIIDKVALISISDKKVLTALSKLKSKLYLPGGKREPNESDTECLKREIMEELNVEIKEDSIRYFDTFEAPADGKDEDILVRMTCYFAEYSGTLQASSEIESFEWIDFKDRHRTSAVVALILDRLKSLDLISSS</sequence>
<evidence type="ECO:0000256" key="3">
    <source>
        <dbReference type="ARBA" id="ARBA00022723"/>
    </source>
</evidence>
<dbReference type="GO" id="GO:0008413">
    <property type="term" value="F:8-oxo-7,8-dihydroguanosine triphosphate pyrophosphatase activity"/>
    <property type="evidence" value="ECO:0007669"/>
    <property type="project" value="TreeGrafter"/>
</dbReference>
<dbReference type="PROSITE" id="PS51462">
    <property type="entry name" value="NUDIX"/>
    <property type="match status" value="1"/>
</dbReference>
<keyword evidence="8" id="KW-1185">Reference proteome</keyword>
<feature type="domain" description="Nudix hydrolase" evidence="6">
    <location>
        <begin position="1"/>
        <end position="132"/>
    </location>
</feature>
<comment type="similarity">
    <text evidence="2">Belongs to the Nudix hydrolase family.</text>
</comment>
<dbReference type="PANTHER" id="PTHR43758">
    <property type="entry name" value="7,8-DIHYDRO-8-OXOGUANINE TRIPHOSPHATASE"/>
    <property type="match status" value="1"/>
</dbReference>
<dbReference type="Pfam" id="PF00293">
    <property type="entry name" value="NUDIX"/>
    <property type="match status" value="1"/>
</dbReference>
<dbReference type="GO" id="GO:0005737">
    <property type="term" value="C:cytoplasm"/>
    <property type="evidence" value="ECO:0007669"/>
    <property type="project" value="TreeGrafter"/>
</dbReference>
<dbReference type="InterPro" id="IPR020084">
    <property type="entry name" value="NUDIX_hydrolase_CS"/>
</dbReference>
<keyword evidence="3" id="KW-0479">Metal-binding</keyword>
<dbReference type="GO" id="GO:0042262">
    <property type="term" value="P:DNA protection"/>
    <property type="evidence" value="ECO:0007669"/>
    <property type="project" value="TreeGrafter"/>
</dbReference>
<evidence type="ECO:0000259" key="6">
    <source>
        <dbReference type="PROSITE" id="PS51462"/>
    </source>
</evidence>
<protein>
    <submittedName>
        <fullName evidence="7">NUDIX domain-containing protein</fullName>
    </submittedName>
</protein>
<evidence type="ECO:0000256" key="1">
    <source>
        <dbReference type="ARBA" id="ARBA00001946"/>
    </source>
</evidence>
<organism evidence="7 8">
    <name type="scientific">Chryseobacterium geocarposphaerae</name>
    <dbReference type="NCBI Taxonomy" id="1416776"/>
    <lineage>
        <taxon>Bacteria</taxon>
        <taxon>Pseudomonadati</taxon>
        <taxon>Bacteroidota</taxon>
        <taxon>Flavobacteriia</taxon>
        <taxon>Flavobacteriales</taxon>
        <taxon>Weeksellaceae</taxon>
        <taxon>Chryseobacterium group</taxon>
        <taxon>Chryseobacterium</taxon>
    </lineage>
</organism>
<evidence type="ECO:0000256" key="2">
    <source>
        <dbReference type="ARBA" id="ARBA00005582"/>
    </source>
</evidence>